<dbReference type="PRINTS" id="PR00387">
    <property type="entry name" value="PDIESTERASE1"/>
</dbReference>
<evidence type="ECO:0000256" key="3">
    <source>
        <dbReference type="SAM" id="MobiDB-lite"/>
    </source>
</evidence>
<sequence length="670" mass="75679">MRRTLPSDNNSSRSGRSRNTTFKRKRHPSRLSVRWNSIGALSCSREACSEATTRLCCTYRLPVDEPPLPIVDTLLKHTDGLSRPKLLFSDSRHSSLIDLPTRHVRVCGANLWKFDVFSLKRQSSGQVVCDLGMHLIEVHGLFRRLRLNRLVVMRTLTALESAYWEHNPYHTAVHAADVMQALHCFISQPKLLCLLSPVEILASLLAAACHDADHPGVNQMYLERTENFLVNLYNSTSVLEQHHARYGLSILHQSGLVGELSAQDWSTMRECILKMVHATDMAYQGFYREKFTEMLNASKNDASYSYTPEDRILLLQITLKCADISNPCRPWESCRQWAYRICSEFFGQGDQERLRWSFAPSIGCDRNAASVPRIQMAFVDNLIRPLFTKWHEFFRSHLTCELINNMDSNYMLWKQELITGESIVIGGGQSSYSKPKLTKATPNPTPTGNRMQRKGLKSKLAIGKKKKENKAGKQQTHNVTFQLEAPVQGTYDQQVSLETNNALKTGFQTFFITTRGIRRHSLPETQGAIKKTFDFALFKKSNAIPGTPPQQQPEGFCGTTVITSLPSLPNLHFFHVNKSTIKSLRTASGNILQTLCEEIISQEPKSDYCRAFDLDPFPLPEAWNVFSGSNVTSSVNQQSTVHLTGLTINLSVSDFIALAHRRSSVPLLEK</sequence>
<dbReference type="PANTHER" id="PTHR11347">
    <property type="entry name" value="CYCLIC NUCLEOTIDE PHOSPHODIESTERASE"/>
    <property type="match status" value="1"/>
</dbReference>
<name>G7Y525_CLOSI</name>
<dbReference type="InterPro" id="IPR002073">
    <property type="entry name" value="PDEase_catalytic_dom"/>
</dbReference>
<evidence type="ECO:0000256" key="2">
    <source>
        <dbReference type="ARBA" id="ARBA00022801"/>
    </source>
</evidence>
<keyword evidence="5" id="KW-1185">Reference proteome</keyword>
<evidence type="ECO:0000313" key="4">
    <source>
        <dbReference type="EMBL" id="GAA48061.1"/>
    </source>
</evidence>
<dbReference type="InterPro" id="IPR023088">
    <property type="entry name" value="PDEase"/>
</dbReference>
<protein>
    <submittedName>
        <fullName evidence="4">High affinity cAMP-specific 3' 5'-cyclic phosphodiesterase 7A</fullName>
    </submittedName>
</protein>
<dbReference type="EMBL" id="DF142867">
    <property type="protein sequence ID" value="GAA48061.1"/>
    <property type="molecule type" value="Genomic_DNA"/>
</dbReference>
<feature type="region of interest" description="Disordered" evidence="3">
    <location>
        <begin position="434"/>
        <end position="455"/>
    </location>
</feature>
<dbReference type="SMART" id="SM00471">
    <property type="entry name" value="HDc"/>
    <property type="match status" value="1"/>
</dbReference>
<evidence type="ECO:0000256" key="1">
    <source>
        <dbReference type="ARBA" id="ARBA00022723"/>
    </source>
</evidence>
<accession>G7Y525</accession>
<dbReference type="Gene3D" id="1.10.1300.10">
    <property type="entry name" value="3'5'-cyclic nucleotide phosphodiesterase, catalytic domain"/>
    <property type="match status" value="1"/>
</dbReference>
<gene>
    <name evidence="4" type="ORF">CLF_101130</name>
</gene>
<feature type="compositionally biased region" description="Polar residues" evidence="3">
    <location>
        <begin position="440"/>
        <end position="450"/>
    </location>
</feature>
<reference evidence="4" key="1">
    <citation type="journal article" date="2011" name="Genome Biol.">
        <title>The draft genome of the carcinogenic human liver fluke Clonorchis sinensis.</title>
        <authorList>
            <person name="Wang X."/>
            <person name="Chen W."/>
            <person name="Huang Y."/>
            <person name="Sun J."/>
            <person name="Men J."/>
            <person name="Liu H."/>
            <person name="Luo F."/>
            <person name="Guo L."/>
            <person name="Lv X."/>
            <person name="Deng C."/>
            <person name="Zhou C."/>
            <person name="Fan Y."/>
            <person name="Li X."/>
            <person name="Huang L."/>
            <person name="Hu Y."/>
            <person name="Liang C."/>
            <person name="Hu X."/>
            <person name="Xu J."/>
            <person name="Yu X."/>
        </authorList>
    </citation>
    <scope>NUCLEOTIDE SEQUENCE [LARGE SCALE GENOMIC DNA]</scope>
    <source>
        <strain evidence="4">Henan</strain>
    </source>
</reference>
<dbReference type="InParanoid" id="G7Y525"/>
<dbReference type="GO" id="GO:0046872">
    <property type="term" value="F:metal ion binding"/>
    <property type="evidence" value="ECO:0007669"/>
    <property type="project" value="UniProtKB-KW"/>
</dbReference>
<reference key="2">
    <citation type="submission" date="2011-10" db="EMBL/GenBank/DDBJ databases">
        <title>The genome and transcriptome sequence of Clonorchis sinensis provide insights into the carcinogenic liver fluke.</title>
        <authorList>
            <person name="Wang X."/>
            <person name="Huang Y."/>
            <person name="Chen W."/>
            <person name="Liu H."/>
            <person name="Guo L."/>
            <person name="Chen Y."/>
            <person name="Luo F."/>
            <person name="Zhou W."/>
            <person name="Sun J."/>
            <person name="Mao Q."/>
            <person name="Liang P."/>
            <person name="Zhou C."/>
            <person name="Tian Y."/>
            <person name="Men J."/>
            <person name="Lv X."/>
            <person name="Huang L."/>
            <person name="Zhou J."/>
            <person name="Hu Y."/>
            <person name="Li R."/>
            <person name="Zhang F."/>
            <person name="Lei H."/>
            <person name="Li X."/>
            <person name="Hu X."/>
            <person name="Liang C."/>
            <person name="Xu J."/>
            <person name="Wu Z."/>
            <person name="Yu X."/>
        </authorList>
    </citation>
    <scope>NUCLEOTIDE SEQUENCE</scope>
    <source>
        <strain>Henan</strain>
    </source>
</reference>
<keyword evidence="1" id="KW-0479">Metal-binding</keyword>
<dbReference type="Pfam" id="PF00233">
    <property type="entry name" value="PDEase_I"/>
    <property type="match status" value="1"/>
</dbReference>
<organism evidence="4 5">
    <name type="scientific">Clonorchis sinensis</name>
    <name type="common">Chinese liver fluke</name>
    <dbReference type="NCBI Taxonomy" id="79923"/>
    <lineage>
        <taxon>Eukaryota</taxon>
        <taxon>Metazoa</taxon>
        <taxon>Spiralia</taxon>
        <taxon>Lophotrochozoa</taxon>
        <taxon>Platyhelminthes</taxon>
        <taxon>Trematoda</taxon>
        <taxon>Digenea</taxon>
        <taxon>Opisthorchiida</taxon>
        <taxon>Opisthorchiata</taxon>
        <taxon>Opisthorchiidae</taxon>
        <taxon>Clonorchis</taxon>
    </lineage>
</organism>
<feature type="region of interest" description="Disordered" evidence="3">
    <location>
        <begin position="1"/>
        <end position="27"/>
    </location>
</feature>
<keyword evidence="2" id="KW-0378">Hydrolase</keyword>
<dbReference type="AlphaFoldDB" id="G7Y525"/>
<dbReference type="GO" id="GO:0007165">
    <property type="term" value="P:signal transduction"/>
    <property type="evidence" value="ECO:0007669"/>
    <property type="project" value="InterPro"/>
</dbReference>
<evidence type="ECO:0000313" key="5">
    <source>
        <dbReference type="Proteomes" id="UP000008909"/>
    </source>
</evidence>
<dbReference type="PROSITE" id="PS51845">
    <property type="entry name" value="PDEASE_I_2"/>
    <property type="match status" value="1"/>
</dbReference>
<dbReference type="InterPro" id="IPR036971">
    <property type="entry name" value="PDEase_catalytic_dom_sf"/>
</dbReference>
<dbReference type="Proteomes" id="UP000008909">
    <property type="component" value="Unassembled WGS sequence"/>
</dbReference>
<proteinExistence type="predicted"/>
<feature type="compositionally biased region" description="Low complexity" evidence="3">
    <location>
        <begin position="7"/>
        <end position="19"/>
    </location>
</feature>
<dbReference type="STRING" id="79923.G7Y525"/>
<dbReference type="SUPFAM" id="SSF109604">
    <property type="entry name" value="HD-domain/PDEase-like"/>
    <property type="match status" value="1"/>
</dbReference>
<dbReference type="CDD" id="cd00077">
    <property type="entry name" value="HDc"/>
    <property type="match status" value="1"/>
</dbReference>
<dbReference type="GO" id="GO:0004114">
    <property type="term" value="F:3',5'-cyclic-nucleotide phosphodiesterase activity"/>
    <property type="evidence" value="ECO:0007669"/>
    <property type="project" value="InterPro"/>
</dbReference>
<dbReference type="InterPro" id="IPR003607">
    <property type="entry name" value="HD/PDEase_dom"/>
</dbReference>